<keyword evidence="3" id="KW-0520">NAD</keyword>
<evidence type="ECO:0000313" key="7">
    <source>
        <dbReference type="EMBL" id="OPB41206.1"/>
    </source>
</evidence>
<dbReference type="GO" id="GO:0051287">
    <property type="term" value="F:NAD binding"/>
    <property type="evidence" value="ECO:0007669"/>
    <property type="project" value="InterPro"/>
</dbReference>
<dbReference type="SUPFAM" id="SSF52283">
    <property type="entry name" value="Formate/glycerate dehydrogenase catalytic domain-like"/>
    <property type="match status" value="1"/>
</dbReference>
<reference evidence="7 8" key="1">
    <citation type="submission" date="2016-04" db="EMBL/GenBank/DDBJ databases">
        <title>Multiple horizontal gene transfer events from other fungi enriched the ability of the initially mycotrophic fungus Trichoderma (Ascomycota) to feed on dead plant biomass.</title>
        <authorList>
            <person name="Atanasova L."/>
            <person name="Chenthamara K."/>
            <person name="Zhang J."/>
            <person name="Grujic M."/>
            <person name="Henrissat B."/>
            <person name="Kuo A."/>
            <person name="Aertz A."/>
            <person name="Salamov A."/>
            <person name="Lipzen A."/>
            <person name="Labutti K."/>
            <person name="Barry K."/>
            <person name="Miao Y."/>
            <person name="Rahimi M.J."/>
            <person name="Shen Q."/>
            <person name="Grigoriev I.V."/>
            <person name="Kubicek C.P."/>
            <person name="Druzhinina I.S."/>
        </authorList>
    </citation>
    <scope>NUCLEOTIDE SEQUENCE [LARGE SCALE GENOMIC DNA]</scope>
    <source>
        <strain evidence="7 8">NJAU 4742</strain>
    </source>
</reference>
<evidence type="ECO:0000256" key="3">
    <source>
        <dbReference type="ARBA" id="ARBA00023027"/>
    </source>
</evidence>
<dbReference type="AlphaFoldDB" id="A0A1T3CJE0"/>
<evidence type="ECO:0008006" key="9">
    <source>
        <dbReference type="Google" id="ProtNLM"/>
    </source>
</evidence>
<evidence type="ECO:0000256" key="1">
    <source>
        <dbReference type="ARBA" id="ARBA00005854"/>
    </source>
</evidence>
<feature type="domain" description="D-isomer specific 2-hydroxyacid dehydrogenase catalytic" evidence="5">
    <location>
        <begin position="26"/>
        <end position="350"/>
    </location>
</feature>
<comment type="similarity">
    <text evidence="1 4">Belongs to the D-isomer specific 2-hydroxyacid dehydrogenase family.</text>
</comment>
<dbReference type="CDD" id="cd12169">
    <property type="entry name" value="PGDH_like_1"/>
    <property type="match status" value="1"/>
</dbReference>
<evidence type="ECO:0000259" key="5">
    <source>
        <dbReference type="Pfam" id="PF00389"/>
    </source>
</evidence>
<organism evidence="7 8">
    <name type="scientific">Trichoderma guizhouense</name>
    <dbReference type="NCBI Taxonomy" id="1491466"/>
    <lineage>
        <taxon>Eukaryota</taxon>
        <taxon>Fungi</taxon>
        <taxon>Dikarya</taxon>
        <taxon>Ascomycota</taxon>
        <taxon>Pezizomycotina</taxon>
        <taxon>Sordariomycetes</taxon>
        <taxon>Hypocreomycetidae</taxon>
        <taxon>Hypocreales</taxon>
        <taxon>Hypocreaceae</taxon>
        <taxon>Trichoderma</taxon>
    </lineage>
</organism>
<dbReference type="InterPro" id="IPR006139">
    <property type="entry name" value="D-isomer_2_OHA_DH_cat_dom"/>
</dbReference>
<comment type="caution">
    <text evidence="7">The sequence shown here is derived from an EMBL/GenBank/DDBJ whole genome shotgun (WGS) entry which is preliminary data.</text>
</comment>
<dbReference type="InterPro" id="IPR050857">
    <property type="entry name" value="D-2-hydroxyacid_DH"/>
</dbReference>
<protein>
    <recommendedName>
        <fullName evidence="9">D-isomer specific 2-hydroxyacid dehydrogenase</fullName>
    </recommendedName>
</protein>
<evidence type="ECO:0000256" key="2">
    <source>
        <dbReference type="ARBA" id="ARBA00023002"/>
    </source>
</evidence>
<dbReference type="Proteomes" id="UP000191004">
    <property type="component" value="Unassembled WGS sequence"/>
</dbReference>
<evidence type="ECO:0000313" key="8">
    <source>
        <dbReference type="Proteomes" id="UP000191004"/>
    </source>
</evidence>
<dbReference type="Pfam" id="PF02826">
    <property type="entry name" value="2-Hacid_dh_C"/>
    <property type="match status" value="1"/>
</dbReference>
<feature type="domain" description="D-isomer specific 2-hydroxyacid dehydrogenase NAD-binding" evidence="6">
    <location>
        <begin position="130"/>
        <end position="320"/>
    </location>
</feature>
<dbReference type="PANTHER" id="PTHR42789:SF1">
    <property type="entry name" value="D-ISOMER SPECIFIC 2-HYDROXYACID DEHYDROGENASE FAMILY PROTEIN (AFU_ORTHOLOGUE AFUA_6G10090)"/>
    <property type="match status" value="1"/>
</dbReference>
<dbReference type="Pfam" id="PF00389">
    <property type="entry name" value="2-Hacid_dh"/>
    <property type="match status" value="1"/>
</dbReference>
<keyword evidence="8" id="KW-1185">Reference proteome</keyword>
<dbReference type="GO" id="GO:0016616">
    <property type="term" value="F:oxidoreductase activity, acting on the CH-OH group of donors, NAD or NADP as acceptor"/>
    <property type="evidence" value="ECO:0007669"/>
    <property type="project" value="InterPro"/>
</dbReference>
<sequence length="352" mass="38413">MAHKIQVAILDDYQGIAEPIFRQVMPEIEIRTFPDTIHLSTSEDSDALVHQLQPYNVISTMRERTPFPKEVIKRLPNLKLLLTTGMKNSAIDMAACTEQGIAVVGAKGLGTNNTSTPPTSLDSTLEHCWALILGLTRNISRDDLGVKTGHWETSHATGLRGKTLGLLGFGILGARVAFVGASSFGMKILAWSSNITQQAADEKAASFSLPPGSFKVAGTKEELLQNSDVLSIHYVLSERSRNILGSSELALMKPSAILINTSRSALINEQALLDTLLQGKIRGAALDVHSVEPLPQNSPWRVTSWGTEGRSQLLLSPHMGYVEEGVMTRWYEDSAMNLKTWAEGKDLLTKLN</sequence>
<proteinExistence type="inferred from homology"/>
<dbReference type="PANTHER" id="PTHR42789">
    <property type="entry name" value="D-ISOMER SPECIFIC 2-HYDROXYACID DEHYDROGENASE FAMILY PROTEIN (AFU_ORTHOLOGUE AFUA_6G10090)"/>
    <property type="match status" value="1"/>
</dbReference>
<dbReference type="Gene3D" id="3.40.50.720">
    <property type="entry name" value="NAD(P)-binding Rossmann-like Domain"/>
    <property type="match status" value="2"/>
</dbReference>
<dbReference type="SUPFAM" id="SSF51735">
    <property type="entry name" value="NAD(P)-binding Rossmann-fold domains"/>
    <property type="match status" value="1"/>
</dbReference>
<evidence type="ECO:0000259" key="6">
    <source>
        <dbReference type="Pfam" id="PF02826"/>
    </source>
</evidence>
<dbReference type="InterPro" id="IPR036291">
    <property type="entry name" value="NAD(P)-bd_dom_sf"/>
</dbReference>
<evidence type="ECO:0000256" key="4">
    <source>
        <dbReference type="RuleBase" id="RU003719"/>
    </source>
</evidence>
<keyword evidence="2 4" id="KW-0560">Oxidoreductase</keyword>
<dbReference type="InterPro" id="IPR006140">
    <property type="entry name" value="D-isomer_DH_NAD-bd"/>
</dbReference>
<name>A0A1T3CJE0_9HYPO</name>
<gene>
    <name evidence="7" type="ORF">A0O28_0079230</name>
</gene>
<accession>A0A1T3CJE0</accession>
<dbReference type="EMBL" id="LVVK01000015">
    <property type="protein sequence ID" value="OPB41206.1"/>
    <property type="molecule type" value="Genomic_DNA"/>
</dbReference>